<dbReference type="InterPro" id="IPR018958">
    <property type="entry name" value="Knr4/Smi1-like_dom"/>
</dbReference>
<dbReference type="SUPFAM" id="SSF160631">
    <property type="entry name" value="SMI1/KNR4-like"/>
    <property type="match status" value="1"/>
</dbReference>
<organism evidence="2 3">
    <name type="scientific">Heyndrickxia coagulans</name>
    <name type="common">Weizmannia coagulans</name>
    <dbReference type="NCBI Taxonomy" id="1398"/>
    <lineage>
        <taxon>Bacteria</taxon>
        <taxon>Bacillati</taxon>
        <taxon>Bacillota</taxon>
        <taxon>Bacilli</taxon>
        <taxon>Bacillales</taxon>
        <taxon>Bacillaceae</taxon>
        <taxon>Heyndrickxia</taxon>
    </lineage>
</organism>
<reference evidence="3" key="1">
    <citation type="submission" date="2016-01" db="EMBL/GenBank/DDBJ databases">
        <authorList>
            <person name="Mitreva M."/>
            <person name="Pepin K.H."/>
            <person name="Mihindukulasuriya K.A."/>
            <person name="Fulton R."/>
            <person name="Fronick C."/>
            <person name="O'Laughlin M."/>
            <person name="Miner T."/>
            <person name="Herter B."/>
            <person name="Rosa B.A."/>
            <person name="Cordes M."/>
            <person name="Tomlinson C."/>
            <person name="Wollam A."/>
            <person name="Palsikar V.B."/>
            <person name="Mardis E.R."/>
            <person name="Wilson R.K."/>
        </authorList>
    </citation>
    <scope>NUCLEOTIDE SEQUENCE [LARGE SCALE GENOMIC DNA]</scope>
    <source>
        <strain evidence="3">GED7749B</strain>
    </source>
</reference>
<name>A0A133KB64_HEYCO</name>
<comment type="caution">
    <text evidence="2">The sequence shown here is derived from an EMBL/GenBank/DDBJ whole genome shotgun (WGS) entry which is preliminary data.</text>
</comment>
<dbReference type="PATRIC" id="fig|1398.22.peg.3652"/>
<feature type="domain" description="Knr4/Smi1-like" evidence="1">
    <location>
        <begin position="93"/>
        <end position="171"/>
    </location>
</feature>
<evidence type="ECO:0000313" key="3">
    <source>
        <dbReference type="Proteomes" id="UP000070376"/>
    </source>
</evidence>
<protein>
    <recommendedName>
        <fullName evidence="1">Knr4/Smi1-like domain-containing protein</fullName>
    </recommendedName>
</protein>
<sequence>MAINQIAFGVWFRFNISGQEILAVLLASFIECRLKQLFTTWLKKGANMVCSDHYMRKMIHSVKKRLNDEGEVLRLAPKGELISSKIQFNDPLDVAALKHCNSLILPKDYIEFLKVSDGAKLYIDHYHGSQPLLTLYSLKEILKEKAFYENSLHEKNMYPIATLLDRSDLLVNQVALNKGNPYLLLADGTKVFDYGFEEWLDKFFIAQGNEFWLLDQPY</sequence>
<dbReference type="InterPro" id="IPR037883">
    <property type="entry name" value="Knr4/Smi1-like_sf"/>
</dbReference>
<evidence type="ECO:0000313" key="2">
    <source>
        <dbReference type="EMBL" id="KWZ76811.1"/>
    </source>
</evidence>
<proteinExistence type="predicted"/>
<dbReference type="Proteomes" id="UP000070376">
    <property type="component" value="Unassembled WGS sequence"/>
</dbReference>
<evidence type="ECO:0000259" key="1">
    <source>
        <dbReference type="Pfam" id="PF09346"/>
    </source>
</evidence>
<accession>A0A133KB64</accession>
<gene>
    <name evidence="2" type="ORF">HMPREF3213_03645</name>
</gene>
<dbReference type="EMBL" id="LRPN01000187">
    <property type="protein sequence ID" value="KWZ76811.1"/>
    <property type="molecule type" value="Genomic_DNA"/>
</dbReference>
<dbReference type="Pfam" id="PF09346">
    <property type="entry name" value="SMI1_KNR4"/>
    <property type="match status" value="1"/>
</dbReference>
<dbReference type="RefSeq" id="WP_061087253.1">
    <property type="nucleotide sequence ID" value="NZ_KQ955926.1"/>
</dbReference>
<dbReference type="AlphaFoldDB" id="A0A133KB64"/>
<dbReference type="Gene3D" id="3.40.1580.10">
    <property type="entry name" value="SMI1/KNR4-like"/>
    <property type="match status" value="1"/>
</dbReference>